<dbReference type="PANTHER" id="PTHR43317:SF1">
    <property type="entry name" value="THERMOSPERMINE SYNTHASE ACAULIS5"/>
    <property type="match status" value="1"/>
</dbReference>
<dbReference type="EC" id="2.5.1.16" evidence="6"/>
<dbReference type="Proteomes" id="UP000092544">
    <property type="component" value="Unassembled WGS sequence"/>
</dbReference>
<feature type="active site" description="Proton acceptor" evidence="4">
    <location>
        <position position="141"/>
    </location>
</feature>
<dbReference type="InterPro" id="IPR029063">
    <property type="entry name" value="SAM-dependent_MTases_sf"/>
</dbReference>
<dbReference type="OrthoDB" id="9761985at2"/>
<dbReference type="GO" id="GO:0004766">
    <property type="term" value="F:spermidine synthase activity"/>
    <property type="evidence" value="ECO:0007669"/>
    <property type="project" value="UniProtKB-EC"/>
</dbReference>
<evidence type="ECO:0000256" key="3">
    <source>
        <dbReference type="ARBA" id="ARBA00023115"/>
    </source>
</evidence>
<gene>
    <name evidence="6" type="primary">speE</name>
    <name evidence="6" type="ORF">MSP8886_03089</name>
</gene>
<proteinExistence type="inferred from homology"/>
<dbReference type="SUPFAM" id="SSF53335">
    <property type="entry name" value="S-adenosyl-L-methionine-dependent methyltransferases"/>
    <property type="match status" value="1"/>
</dbReference>
<dbReference type="PROSITE" id="PS51006">
    <property type="entry name" value="PABS_2"/>
    <property type="match status" value="1"/>
</dbReference>
<name>A0A1A8TLK3_9GAMM</name>
<organism evidence="6 7">
    <name type="scientific">Marinomonas spartinae</name>
    <dbReference type="NCBI Taxonomy" id="1792290"/>
    <lineage>
        <taxon>Bacteria</taxon>
        <taxon>Pseudomonadati</taxon>
        <taxon>Pseudomonadota</taxon>
        <taxon>Gammaproteobacteria</taxon>
        <taxon>Oceanospirillales</taxon>
        <taxon>Oceanospirillaceae</taxon>
        <taxon>Marinomonas</taxon>
    </lineage>
</organism>
<dbReference type="STRING" id="1792290.MSP8886_03089"/>
<protein>
    <submittedName>
        <fullName evidence="6">Spermidine synthase</fullName>
        <ecNumber evidence="6">2.5.1.16</ecNumber>
    </submittedName>
</protein>
<reference evidence="6 7" key="1">
    <citation type="submission" date="2016-06" db="EMBL/GenBank/DDBJ databases">
        <authorList>
            <person name="Kjaerup R.B."/>
            <person name="Dalgaard T.S."/>
            <person name="Juul-Madsen H.R."/>
        </authorList>
    </citation>
    <scope>NUCLEOTIDE SEQUENCE [LARGE SCALE GENOMIC DNA]</scope>
    <source>
        <strain evidence="6 7">CECT 8886</strain>
    </source>
</reference>
<dbReference type="RefSeq" id="WP_067018000.1">
    <property type="nucleotide sequence ID" value="NZ_FLOB01000008.1"/>
</dbReference>
<dbReference type="Gene3D" id="3.40.50.150">
    <property type="entry name" value="Vaccinia Virus protein VP39"/>
    <property type="match status" value="1"/>
</dbReference>
<dbReference type="Pfam" id="PF01564">
    <property type="entry name" value="Spermine_synth"/>
    <property type="match status" value="1"/>
</dbReference>
<evidence type="ECO:0000259" key="5">
    <source>
        <dbReference type="PROSITE" id="PS51006"/>
    </source>
</evidence>
<keyword evidence="7" id="KW-1185">Reference proteome</keyword>
<evidence type="ECO:0000256" key="1">
    <source>
        <dbReference type="ARBA" id="ARBA00007867"/>
    </source>
</evidence>
<keyword evidence="3 4" id="KW-0620">Polyamine biosynthesis</keyword>
<dbReference type="EMBL" id="FLOB01000008">
    <property type="protein sequence ID" value="SBS34513.1"/>
    <property type="molecule type" value="Genomic_DNA"/>
</dbReference>
<evidence type="ECO:0000256" key="4">
    <source>
        <dbReference type="PROSITE-ProRule" id="PRU00354"/>
    </source>
</evidence>
<dbReference type="CDD" id="cd02440">
    <property type="entry name" value="AdoMet_MTases"/>
    <property type="match status" value="1"/>
</dbReference>
<dbReference type="PANTHER" id="PTHR43317">
    <property type="entry name" value="THERMOSPERMINE SYNTHASE ACAULIS5"/>
    <property type="match status" value="1"/>
</dbReference>
<feature type="domain" description="PABS" evidence="5">
    <location>
        <begin position="1"/>
        <end position="228"/>
    </location>
</feature>
<accession>A0A1A8TLK3</accession>
<evidence type="ECO:0000313" key="7">
    <source>
        <dbReference type="Proteomes" id="UP000092544"/>
    </source>
</evidence>
<sequence>MKYLNLLHDSADEFGPIRVYDDGKFRILSFADGDEQSRIKLATPHILQHEYTQAMTLTLLFCQQPKRVGILGLGGGTLLSALYHAIPSIQITAVELREEVIESAKMYFKLPQGKRIQIEHADAQEYIKKGFNRKVDILMTDLYNTDDMEHGVLQKSFIENCAQQIKEDGWLALNCWINHKDDPQLVSTLKASFGDIRALDTGSGNWVVLAGKIKNEMNSKELKAIAQKVSQQLGFPLNKWLSRLYTIE</sequence>
<dbReference type="GO" id="GO:0006596">
    <property type="term" value="P:polyamine biosynthetic process"/>
    <property type="evidence" value="ECO:0007669"/>
    <property type="project" value="UniProtKB-UniRule"/>
</dbReference>
<evidence type="ECO:0000313" key="6">
    <source>
        <dbReference type="EMBL" id="SBS34513.1"/>
    </source>
</evidence>
<keyword evidence="2 4" id="KW-0808">Transferase</keyword>
<dbReference type="InterPro" id="IPR030374">
    <property type="entry name" value="PABS"/>
</dbReference>
<comment type="similarity">
    <text evidence="1">Belongs to the spermidine/spermine synthase family.</text>
</comment>
<evidence type="ECO:0000256" key="2">
    <source>
        <dbReference type="ARBA" id="ARBA00022679"/>
    </source>
</evidence>
<dbReference type="AlphaFoldDB" id="A0A1A8TLK3"/>